<comment type="caution">
    <text evidence="1">The sequence shown here is derived from an EMBL/GenBank/DDBJ whole genome shotgun (WGS) entry which is preliminary data.</text>
</comment>
<evidence type="ECO:0000313" key="1">
    <source>
        <dbReference type="EMBL" id="KAJ6645681.1"/>
    </source>
</evidence>
<evidence type="ECO:0000313" key="2">
    <source>
        <dbReference type="Proteomes" id="UP001151699"/>
    </source>
</evidence>
<gene>
    <name evidence="1" type="ORF">Bhyg_00889</name>
</gene>
<proteinExistence type="predicted"/>
<dbReference type="Proteomes" id="UP001151699">
    <property type="component" value="Chromosome A"/>
</dbReference>
<reference evidence="1" key="1">
    <citation type="submission" date="2022-07" db="EMBL/GenBank/DDBJ databases">
        <authorList>
            <person name="Trinca V."/>
            <person name="Uliana J.V.C."/>
            <person name="Torres T.T."/>
            <person name="Ward R.J."/>
            <person name="Monesi N."/>
        </authorList>
    </citation>
    <scope>NUCLEOTIDE SEQUENCE</scope>
    <source>
        <strain evidence="1">HSMRA1968</strain>
        <tissue evidence="1">Whole embryos</tissue>
    </source>
</reference>
<sequence length="216" mass="23827">METTVAFNIAIALSNSSDSSIALQHATHTSEYCFLKLNTNVKADSPLCKLDGSACAAGCTAGGFSSGACAQNRTFSGISSAITKNGSVKTPHEAMKRQNENEAIGIHEKSWSGKPCAFNLIRNVMREPVKMLMVQYRGQGKNSCELRYFLPSPHVQIYVRNSNIFLIKDIAAESYGSCLAFWHNSALNSDEDYCPISIQCKEKRRIFFLNILEPQE</sequence>
<protein>
    <submittedName>
        <fullName evidence="1">Uncharacterized protein</fullName>
    </submittedName>
</protein>
<dbReference type="EMBL" id="WJQU01000001">
    <property type="protein sequence ID" value="KAJ6645681.1"/>
    <property type="molecule type" value="Genomic_DNA"/>
</dbReference>
<keyword evidence="2" id="KW-1185">Reference proteome</keyword>
<name>A0A9Q0N9U6_9DIPT</name>
<accession>A0A9Q0N9U6</accession>
<dbReference type="AlphaFoldDB" id="A0A9Q0N9U6"/>
<organism evidence="1 2">
    <name type="scientific">Pseudolycoriella hygida</name>
    <dbReference type="NCBI Taxonomy" id="35572"/>
    <lineage>
        <taxon>Eukaryota</taxon>
        <taxon>Metazoa</taxon>
        <taxon>Ecdysozoa</taxon>
        <taxon>Arthropoda</taxon>
        <taxon>Hexapoda</taxon>
        <taxon>Insecta</taxon>
        <taxon>Pterygota</taxon>
        <taxon>Neoptera</taxon>
        <taxon>Endopterygota</taxon>
        <taxon>Diptera</taxon>
        <taxon>Nematocera</taxon>
        <taxon>Sciaroidea</taxon>
        <taxon>Sciaridae</taxon>
        <taxon>Pseudolycoriella</taxon>
    </lineage>
</organism>